<evidence type="ECO:0000313" key="4">
    <source>
        <dbReference type="Proteomes" id="UP000663832"/>
    </source>
</evidence>
<dbReference type="Proteomes" id="UP000663832">
    <property type="component" value="Unassembled WGS sequence"/>
</dbReference>
<feature type="transmembrane region" description="Helical" evidence="1">
    <location>
        <begin position="97"/>
        <end position="114"/>
    </location>
</feature>
<proteinExistence type="predicted"/>
<feature type="signal peptide" evidence="2">
    <location>
        <begin position="1"/>
        <end position="21"/>
    </location>
</feature>
<keyword evidence="4" id="KW-1185">Reference proteome</keyword>
<keyword evidence="2" id="KW-0732">Signal</keyword>
<evidence type="ECO:0000313" key="3">
    <source>
        <dbReference type="EMBL" id="CAF0783736.1"/>
    </source>
</evidence>
<feature type="chain" id="PRO_5032956439" evidence="2">
    <location>
        <begin position="22"/>
        <end position="117"/>
    </location>
</feature>
<dbReference type="InterPro" id="IPR045860">
    <property type="entry name" value="Snake_toxin-like_sf"/>
</dbReference>
<organism evidence="3 4">
    <name type="scientific">Adineta steineri</name>
    <dbReference type="NCBI Taxonomy" id="433720"/>
    <lineage>
        <taxon>Eukaryota</taxon>
        <taxon>Metazoa</taxon>
        <taxon>Spiralia</taxon>
        <taxon>Gnathifera</taxon>
        <taxon>Rotifera</taxon>
        <taxon>Eurotatoria</taxon>
        <taxon>Bdelloidea</taxon>
        <taxon>Adinetida</taxon>
        <taxon>Adinetidae</taxon>
        <taxon>Adineta</taxon>
    </lineage>
</organism>
<accession>A0A813RNR7</accession>
<dbReference type="AlphaFoldDB" id="A0A813RNR7"/>
<dbReference type="SUPFAM" id="SSF57302">
    <property type="entry name" value="Snake toxin-like"/>
    <property type="match status" value="1"/>
</dbReference>
<reference evidence="3" key="1">
    <citation type="submission" date="2021-02" db="EMBL/GenBank/DDBJ databases">
        <authorList>
            <person name="Nowell W R."/>
        </authorList>
    </citation>
    <scope>NUCLEOTIDE SEQUENCE</scope>
</reference>
<evidence type="ECO:0000256" key="1">
    <source>
        <dbReference type="SAM" id="Phobius"/>
    </source>
</evidence>
<comment type="caution">
    <text evidence="3">The sequence shown here is derived from an EMBL/GenBank/DDBJ whole genome shotgun (WGS) entry which is preliminary data.</text>
</comment>
<gene>
    <name evidence="3" type="ORF">QVE165_LOCUS3309</name>
</gene>
<dbReference type="OrthoDB" id="10001440at2759"/>
<keyword evidence="1" id="KW-0472">Membrane</keyword>
<dbReference type="EMBL" id="CAJNOM010000011">
    <property type="protein sequence ID" value="CAF0783736.1"/>
    <property type="molecule type" value="Genomic_DNA"/>
</dbReference>
<keyword evidence="1" id="KW-1133">Transmembrane helix</keyword>
<evidence type="ECO:0000256" key="2">
    <source>
        <dbReference type="SAM" id="SignalP"/>
    </source>
</evidence>
<name>A0A813RNR7_9BILA</name>
<keyword evidence="1" id="KW-0812">Transmembrane</keyword>
<protein>
    <submittedName>
        <fullName evidence="3">Uncharacterized protein</fullName>
    </submittedName>
</protein>
<sequence length="117" mass="12593">MNGLLIAIFCITVVLPISINGLQCYSCTVCSIPFMTSNASIVTMNTTTGSCYKSGYSSYAVRGYMASCTQASVGSIGTWCCNTDLCNSARSMMPMNLTMFIAAFLFATGIMKMLRSY</sequence>